<dbReference type="InterPro" id="IPR044525">
    <property type="entry name" value="DGDG1/2"/>
</dbReference>
<accession>A0A1Z5JBT6</accession>
<name>A0A1Z5JBT6_FISSO</name>
<reference evidence="10 11" key="1">
    <citation type="journal article" date="2015" name="Plant Cell">
        <title>Oil accumulation by the oleaginous diatom Fistulifera solaris as revealed by the genome and transcriptome.</title>
        <authorList>
            <person name="Tanaka T."/>
            <person name="Maeda Y."/>
            <person name="Veluchamy A."/>
            <person name="Tanaka M."/>
            <person name="Abida H."/>
            <person name="Marechal E."/>
            <person name="Bowler C."/>
            <person name="Muto M."/>
            <person name="Sunaga Y."/>
            <person name="Tanaka M."/>
            <person name="Yoshino T."/>
            <person name="Taniguchi T."/>
            <person name="Fukuda Y."/>
            <person name="Nemoto M."/>
            <person name="Matsumoto M."/>
            <person name="Wong P.S."/>
            <person name="Aburatani S."/>
            <person name="Fujibuchi W."/>
        </authorList>
    </citation>
    <scope>NUCLEOTIDE SEQUENCE [LARGE SCALE GENOMIC DNA]</scope>
    <source>
        <strain evidence="10 11">JPCC DA0580</strain>
    </source>
</reference>
<dbReference type="GO" id="GO:0009507">
    <property type="term" value="C:chloroplast"/>
    <property type="evidence" value="ECO:0007669"/>
    <property type="project" value="UniProtKB-SubCell"/>
</dbReference>
<evidence type="ECO:0000256" key="6">
    <source>
        <dbReference type="ARBA" id="ARBA00022679"/>
    </source>
</evidence>
<dbReference type="EC" id="2.4.1.241" evidence="10"/>
<feature type="signal peptide" evidence="9">
    <location>
        <begin position="1"/>
        <end position="19"/>
    </location>
</feature>
<dbReference type="GO" id="GO:0016020">
    <property type="term" value="C:membrane"/>
    <property type="evidence" value="ECO:0007669"/>
    <property type="project" value="UniProtKB-SubCell"/>
</dbReference>
<dbReference type="GO" id="GO:0046481">
    <property type="term" value="F:digalactosyldiacylglycerol synthase activity"/>
    <property type="evidence" value="ECO:0007669"/>
    <property type="project" value="UniProtKB-EC"/>
</dbReference>
<keyword evidence="10" id="KW-0328">Glycosyltransferase</keyword>
<dbReference type="CDD" id="cd01635">
    <property type="entry name" value="Glycosyltransferase_GTB-type"/>
    <property type="match status" value="1"/>
</dbReference>
<dbReference type="SUPFAM" id="SSF53756">
    <property type="entry name" value="UDP-Glycosyltransferase/glycogen phosphorylase"/>
    <property type="match status" value="1"/>
</dbReference>
<organism evidence="10 11">
    <name type="scientific">Fistulifera solaris</name>
    <name type="common">Oleaginous diatom</name>
    <dbReference type="NCBI Taxonomy" id="1519565"/>
    <lineage>
        <taxon>Eukaryota</taxon>
        <taxon>Sar</taxon>
        <taxon>Stramenopiles</taxon>
        <taxon>Ochrophyta</taxon>
        <taxon>Bacillariophyta</taxon>
        <taxon>Bacillariophyceae</taxon>
        <taxon>Bacillariophycidae</taxon>
        <taxon>Naviculales</taxon>
        <taxon>Naviculaceae</taxon>
        <taxon>Fistulifera</taxon>
    </lineage>
</organism>
<dbReference type="PANTHER" id="PTHR46132">
    <property type="entry name" value="DIGALACTOSYLDIACYLGLYCEROL SYNTHASE 2, CHLOROPLASTIC"/>
    <property type="match status" value="1"/>
</dbReference>
<dbReference type="AlphaFoldDB" id="A0A1Z5JBT6"/>
<protein>
    <submittedName>
        <fullName evidence="10">Digalactosyldiacylglycerol synthase</fullName>
        <ecNumber evidence="10">2.4.1.241</ecNumber>
    </submittedName>
</protein>
<sequence>MRILPFLVLCSIYVRVTQCHNTTTDEDEEEEDFKKAKEQFGDPKFQALRKQYWEDTFREIRNLGAMTSESRFFPSQWKLLLEDDIIIDTNNRTKTATRKRRFEGFPSWDRLLQDWADDVQDYLDKAQAESADGYSFGNYGRPMNFSSSETNVTTKTKTSTSFTLTEERVDSSATIAATETKKSRTTSMPIPQPAKPGEAVLPETDLADPSKRILIVTTASLPWKTGTAVNPLLRAAYLTRGRKDFGGSVTLMLPWLERPEDQKRVYGENNAFQTPEDQEANIRTWLRESANMPQESEELIIAWYTAWQNPVENSVYSMGDITSLIPGDSIDICILEEPEHLNWYRAPGESWTKKFKHVVGILHTNYFQYAMDQPAALIRAPAMRLLCSWMCRAHCHRVIKLSGTLDKVAPEKELVENVHGVRATFLDAGVEVSRRLETDDGKQNDPVFGATAEISIYFIGKMLWSKGLGSLMELLRYAEESADLRVSVDMYGGGPDQEAASVKAKKLDLDMPFHGPVDHAELASTHKIFVNPSTSEVLCTTSAEALAMGKFVILPSHPSNDFFAQFPNCLTYTTKEEFVGNLYYALTHAPEPLTEEYSYALSWEAATDRLKAAACIPEEEAHKLSQAIIAEEAEIEISLPPLVEDEKTRKVLATTFANTRRRFRLFRTKLSSEIEQSRVLPRPVRERLLIELNKRLDIDIDEMFDSPKLKVKLSPAELDKSLLELYDKISQSSSGDVLRVIGGGGPVALQNLYMKRQAAKKSRKNLLNGGLVDVLPTFMGEIEGGEKSRTATQRVRWALSRNLPRNNRASQMDDATVAVPDGSRSSSDKKSSGSSLSTSRNSQRNQWQASGWGGLQLASSLSCRPPSRSAKFSILI</sequence>
<keyword evidence="9" id="KW-0732">Signal</keyword>
<feature type="region of interest" description="Disordered" evidence="8">
    <location>
        <begin position="802"/>
        <end position="848"/>
    </location>
</feature>
<dbReference type="Gene3D" id="3.40.50.2000">
    <property type="entry name" value="Glycogen Phosphorylase B"/>
    <property type="match status" value="1"/>
</dbReference>
<dbReference type="OrthoDB" id="44480at2759"/>
<keyword evidence="11" id="KW-1185">Reference proteome</keyword>
<evidence type="ECO:0000256" key="4">
    <source>
        <dbReference type="ARBA" id="ARBA00022528"/>
    </source>
</evidence>
<dbReference type="Proteomes" id="UP000198406">
    <property type="component" value="Unassembled WGS sequence"/>
</dbReference>
<evidence type="ECO:0000313" key="11">
    <source>
        <dbReference type="Proteomes" id="UP000198406"/>
    </source>
</evidence>
<dbReference type="InParanoid" id="A0A1Z5JBT6"/>
<gene>
    <name evidence="10" type="ORF">FisN_22Lh022</name>
</gene>
<feature type="chain" id="PRO_5012102651" evidence="9">
    <location>
        <begin position="20"/>
        <end position="876"/>
    </location>
</feature>
<keyword evidence="7" id="KW-0472">Membrane</keyword>
<evidence type="ECO:0000256" key="7">
    <source>
        <dbReference type="ARBA" id="ARBA00023136"/>
    </source>
</evidence>
<dbReference type="EMBL" id="BDSP01000041">
    <property type="protein sequence ID" value="GAX11352.1"/>
    <property type="molecule type" value="Genomic_DNA"/>
</dbReference>
<keyword evidence="6 10" id="KW-0808">Transferase</keyword>
<evidence type="ECO:0000256" key="1">
    <source>
        <dbReference type="ARBA" id="ARBA00004229"/>
    </source>
</evidence>
<evidence type="ECO:0000256" key="5">
    <source>
        <dbReference type="ARBA" id="ARBA00022640"/>
    </source>
</evidence>
<feature type="region of interest" description="Disordered" evidence="8">
    <location>
        <begin position="177"/>
        <end position="200"/>
    </location>
</feature>
<dbReference type="Pfam" id="PF13692">
    <property type="entry name" value="Glyco_trans_1_4"/>
    <property type="match status" value="1"/>
</dbReference>
<dbReference type="PANTHER" id="PTHR46132:SF1">
    <property type="entry name" value="DIGALACTOSYLDIACYLGLYCEROL SYNTHASE 2, CHLOROPLASTIC"/>
    <property type="match status" value="1"/>
</dbReference>
<keyword evidence="4" id="KW-0150">Chloroplast</keyword>
<comment type="caution">
    <text evidence="10">The sequence shown here is derived from an EMBL/GenBank/DDBJ whole genome shotgun (WGS) entry which is preliminary data.</text>
</comment>
<evidence type="ECO:0000313" key="10">
    <source>
        <dbReference type="EMBL" id="GAX11352.1"/>
    </source>
</evidence>
<comment type="similarity">
    <text evidence="3">Belongs to the glycosyltransferase group 1 family. Glycosyltransferase 4 subfamily.</text>
</comment>
<feature type="compositionally biased region" description="Low complexity" evidence="8">
    <location>
        <begin position="832"/>
        <end position="842"/>
    </location>
</feature>
<evidence type="ECO:0000256" key="2">
    <source>
        <dbReference type="ARBA" id="ARBA00004370"/>
    </source>
</evidence>
<proteinExistence type="inferred from homology"/>
<evidence type="ECO:0000256" key="3">
    <source>
        <dbReference type="ARBA" id="ARBA00009481"/>
    </source>
</evidence>
<evidence type="ECO:0000256" key="9">
    <source>
        <dbReference type="SAM" id="SignalP"/>
    </source>
</evidence>
<comment type="subcellular location">
    <subcellularLocation>
        <location evidence="2">Membrane</location>
    </subcellularLocation>
    <subcellularLocation>
        <location evidence="1">Plastid</location>
        <location evidence="1">Chloroplast</location>
    </subcellularLocation>
</comment>
<evidence type="ECO:0000256" key="8">
    <source>
        <dbReference type="SAM" id="MobiDB-lite"/>
    </source>
</evidence>
<keyword evidence="5" id="KW-0934">Plastid</keyword>